<comment type="similarity">
    <text evidence="1">Belongs to the universal stress protein A family.</text>
</comment>
<evidence type="ECO:0000259" key="3">
    <source>
        <dbReference type="Pfam" id="PF00582"/>
    </source>
</evidence>
<evidence type="ECO:0000256" key="2">
    <source>
        <dbReference type="SAM" id="MobiDB-lite"/>
    </source>
</evidence>
<organism evidence="4 5">
    <name type="scientific">Thermogemmatispora tikiterensis</name>
    <dbReference type="NCBI Taxonomy" id="1825093"/>
    <lineage>
        <taxon>Bacteria</taxon>
        <taxon>Bacillati</taxon>
        <taxon>Chloroflexota</taxon>
        <taxon>Ktedonobacteria</taxon>
        <taxon>Thermogemmatisporales</taxon>
        <taxon>Thermogemmatisporaceae</taxon>
        <taxon>Thermogemmatispora</taxon>
    </lineage>
</organism>
<dbReference type="InterPro" id="IPR006016">
    <property type="entry name" value="UspA"/>
</dbReference>
<accession>A0A328VGW8</accession>
<dbReference type="CDD" id="cd00293">
    <property type="entry name" value="USP-like"/>
    <property type="match status" value="2"/>
</dbReference>
<dbReference type="Gene3D" id="3.40.50.620">
    <property type="entry name" value="HUPs"/>
    <property type="match status" value="2"/>
</dbReference>
<dbReference type="Proteomes" id="UP000248706">
    <property type="component" value="Unassembled WGS sequence"/>
</dbReference>
<reference evidence="4 5" key="1">
    <citation type="submission" date="2016-08" db="EMBL/GenBank/DDBJ databases">
        <title>Analysis of Carbohydrate Active Enzymes in Thermogemmatispora T81 Reveals Carbohydrate Degradation Ability.</title>
        <authorList>
            <person name="Tomazini A."/>
            <person name="Lal S."/>
            <person name="Stott M."/>
            <person name="Henrissat B."/>
            <person name="Polikarpov I."/>
            <person name="Sparling R."/>
            <person name="Levin D.B."/>
        </authorList>
    </citation>
    <scope>NUCLEOTIDE SEQUENCE [LARGE SCALE GENOMIC DNA]</scope>
    <source>
        <strain evidence="4 5">T81</strain>
    </source>
</reference>
<dbReference type="AlphaFoldDB" id="A0A328VGW8"/>
<feature type="compositionally biased region" description="Basic and acidic residues" evidence="2">
    <location>
        <begin position="1"/>
        <end position="22"/>
    </location>
</feature>
<feature type="region of interest" description="Disordered" evidence="2">
    <location>
        <begin position="1"/>
        <end position="28"/>
    </location>
</feature>
<keyword evidence="5" id="KW-1185">Reference proteome</keyword>
<dbReference type="PANTHER" id="PTHR46268:SF6">
    <property type="entry name" value="UNIVERSAL STRESS PROTEIN UP12"/>
    <property type="match status" value="1"/>
</dbReference>
<evidence type="ECO:0000313" key="4">
    <source>
        <dbReference type="EMBL" id="RAQ94990.1"/>
    </source>
</evidence>
<dbReference type="SUPFAM" id="SSF52402">
    <property type="entry name" value="Adenine nucleotide alpha hydrolases-like"/>
    <property type="match status" value="2"/>
</dbReference>
<evidence type="ECO:0000256" key="1">
    <source>
        <dbReference type="ARBA" id="ARBA00008791"/>
    </source>
</evidence>
<dbReference type="PANTHER" id="PTHR46268">
    <property type="entry name" value="STRESS RESPONSE PROTEIN NHAX"/>
    <property type="match status" value="1"/>
</dbReference>
<sequence>MLPAREKGESDSDQKQPIKQDAGKGVAQGIGHELEHERGKVFTAKSGRLRLLVPLDGSRLAEAVLPSAAALAQRYQGEILLLHILEQHPPAQVHGERHLRDVADARVYLEEVAARLRAQDLMVTVHVHENREQSVARGIVEHVQELQSDLVVMCTHGNGGVRDLLFGSIAQQVLQRGPCPIWLVQPRKDGSAPPFKLRRILVPLDGTPEHEPGLPAAIALARTFGAELRLVFVIPTLTTLAGEQAVSGTMLPATMRAVLDLAEQGARSYLKQVAEECQSQGVKAQGEVLRGETVLEVVKLLERQELDLVVLASHGRTGLDALLSGSVAPRLVGRVSVPLLLVRATNL</sequence>
<gene>
    <name evidence="4" type="ORF">A4R35_05540</name>
</gene>
<comment type="caution">
    <text evidence="4">The sequence shown here is derived from an EMBL/GenBank/DDBJ whole genome shotgun (WGS) entry which is preliminary data.</text>
</comment>
<dbReference type="PRINTS" id="PR01438">
    <property type="entry name" value="UNVRSLSTRESS"/>
</dbReference>
<dbReference type="OrthoDB" id="9794782at2"/>
<dbReference type="RefSeq" id="WP_112427346.1">
    <property type="nucleotide sequence ID" value="NZ_MCIF01000002.1"/>
</dbReference>
<feature type="domain" description="UspA" evidence="3">
    <location>
        <begin position="50"/>
        <end position="184"/>
    </location>
</feature>
<dbReference type="EMBL" id="MCIF01000002">
    <property type="protein sequence ID" value="RAQ94990.1"/>
    <property type="molecule type" value="Genomic_DNA"/>
</dbReference>
<evidence type="ECO:0000313" key="5">
    <source>
        <dbReference type="Proteomes" id="UP000248706"/>
    </source>
</evidence>
<dbReference type="InterPro" id="IPR006015">
    <property type="entry name" value="Universal_stress_UspA"/>
</dbReference>
<dbReference type="InterPro" id="IPR014729">
    <property type="entry name" value="Rossmann-like_a/b/a_fold"/>
</dbReference>
<dbReference type="Pfam" id="PF00582">
    <property type="entry name" value="Usp"/>
    <property type="match status" value="2"/>
</dbReference>
<protein>
    <recommendedName>
        <fullName evidence="3">UspA domain-containing protein</fullName>
    </recommendedName>
</protein>
<name>A0A328VGW8_9CHLR</name>
<feature type="domain" description="UspA" evidence="3">
    <location>
        <begin position="198"/>
        <end position="343"/>
    </location>
</feature>
<proteinExistence type="inferred from homology"/>